<dbReference type="NCBIfam" id="TIGR00711">
    <property type="entry name" value="efflux_EmrB"/>
    <property type="match status" value="1"/>
</dbReference>
<dbReference type="GO" id="GO:0022857">
    <property type="term" value="F:transmembrane transporter activity"/>
    <property type="evidence" value="ECO:0007669"/>
    <property type="project" value="InterPro"/>
</dbReference>
<evidence type="ECO:0000313" key="12">
    <source>
        <dbReference type="Proteomes" id="UP000094094"/>
    </source>
</evidence>
<dbReference type="PANTHER" id="PTHR42718:SF49">
    <property type="entry name" value="EXPORT PROTEIN"/>
    <property type="match status" value="1"/>
</dbReference>
<reference evidence="11 12" key="1">
    <citation type="submission" date="2016-09" db="EMBL/GenBank/DDBJ databases">
        <title>Complete genome sequencing of Streptomyces lydicus 103 and metabolic pathways analysis of antibiotic biosynthesis.</title>
        <authorList>
            <person name="Jia N."/>
            <person name="Ding M.-Z."/>
            <person name="Gao F."/>
            <person name="Yuan Y.-J."/>
        </authorList>
    </citation>
    <scope>NUCLEOTIDE SEQUENCE [LARGE SCALE GENOMIC DNA]</scope>
    <source>
        <strain evidence="11 12">103</strain>
    </source>
</reference>
<dbReference type="InterPro" id="IPR011701">
    <property type="entry name" value="MFS"/>
</dbReference>
<keyword evidence="3" id="KW-1003">Cell membrane</keyword>
<keyword evidence="7" id="KW-0046">Antibiotic resistance</keyword>
<dbReference type="SUPFAM" id="SSF103473">
    <property type="entry name" value="MFS general substrate transporter"/>
    <property type="match status" value="1"/>
</dbReference>
<evidence type="ECO:0000256" key="8">
    <source>
        <dbReference type="SAM" id="MobiDB-lite"/>
    </source>
</evidence>
<dbReference type="InterPro" id="IPR004638">
    <property type="entry name" value="EmrB-like"/>
</dbReference>
<dbReference type="GO" id="GO:0046677">
    <property type="term" value="P:response to antibiotic"/>
    <property type="evidence" value="ECO:0007669"/>
    <property type="project" value="UniProtKB-KW"/>
</dbReference>
<feature type="transmembrane region" description="Helical" evidence="9">
    <location>
        <begin position="97"/>
        <end position="119"/>
    </location>
</feature>
<dbReference type="GO" id="GO:0005886">
    <property type="term" value="C:plasma membrane"/>
    <property type="evidence" value="ECO:0007669"/>
    <property type="project" value="UniProtKB-SubCell"/>
</dbReference>
<dbReference type="PROSITE" id="PS50850">
    <property type="entry name" value="MFS"/>
    <property type="match status" value="1"/>
</dbReference>
<dbReference type="PRINTS" id="PR01036">
    <property type="entry name" value="TCRTETB"/>
</dbReference>
<dbReference type="OrthoDB" id="9781469at2"/>
<evidence type="ECO:0000256" key="6">
    <source>
        <dbReference type="ARBA" id="ARBA00023136"/>
    </source>
</evidence>
<feature type="transmembrane region" description="Helical" evidence="9">
    <location>
        <begin position="488"/>
        <end position="507"/>
    </location>
</feature>
<accession>A0A1D7VLY6</accession>
<dbReference type="InterPro" id="IPR036259">
    <property type="entry name" value="MFS_trans_sf"/>
</dbReference>
<feature type="compositionally biased region" description="Basic and acidic residues" evidence="8">
    <location>
        <begin position="561"/>
        <end position="579"/>
    </location>
</feature>
<feature type="transmembrane region" description="Helical" evidence="9">
    <location>
        <begin position="208"/>
        <end position="227"/>
    </location>
</feature>
<protein>
    <submittedName>
        <fullName evidence="11">Multidrug MFS transporter</fullName>
    </submittedName>
</protein>
<dbReference type="KEGG" id="slc:SL103_17370"/>
<evidence type="ECO:0000259" key="10">
    <source>
        <dbReference type="PROSITE" id="PS50850"/>
    </source>
</evidence>
<keyword evidence="4 9" id="KW-0812">Transmembrane</keyword>
<feature type="transmembrane region" description="Helical" evidence="9">
    <location>
        <begin position="161"/>
        <end position="180"/>
    </location>
</feature>
<dbReference type="Gene3D" id="1.20.1720.10">
    <property type="entry name" value="Multidrug resistance protein D"/>
    <property type="match status" value="1"/>
</dbReference>
<name>A0A1D7VLY6_9ACTN</name>
<evidence type="ECO:0000256" key="3">
    <source>
        <dbReference type="ARBA" id="ARBA00022475"/>
    </source>
</evidence>
<keyword evidence="2" id="KW-0813">Transport</keyword>
<evidence type="ECO:0000256" key="7">
    <source>
        <dbReference type="ARBA" id="ARBA00023251"/>
    </source>
</evidence>
<feature type="transmembrane region" description="Helical" evidence="9">
    <location>
        <begin position="42"/>
        <end position="61"/>
    </location>
</feature>
<dbReference type="Gene3D" id="1.20.1250.20">
    <property type="entry name" value="MFS general substrate transporter like domains"/>
    <property type="match status" value="1"/>
</dbReference>
<feature type="transmembrane region" description="Helical" evidence="9">
    <location>
        <begin position="309"/>
        <end position="332"/>
    </location>
</feature>
<feature type="compositionally biased region" description="Gly residues" evidence="8">
    <location>
        <begin position="543"/>
        <end position="560"/>
    </location>
</feature>
<comment type="subcellular location">
    <subcellularLocation>
        <location evidence="1">Cell membrane</location>
        <topology evidence="1">Multi-pass membrane protein</topology>
    </subcellularLocation>
</comment>
<feature type="transmembrane region" description="Helical" evidence="9">
    <location>
        <begin position="239"/>
        <end position="257"/>
    </location>
</feature>
<feature type="compositionally biased region" description="Basic and acidic residues" evidence="8">
    <location>
        <begin position="528"/>
        <end position="542"/>
    </location>
</feature>
<feature type="domain" description="Major facilitator superfamily (MFS) profile" evidence="10">
    <location>
        <begin position="6"/>
        <end position="511"/>
    </location>
</feature>
<evidence type="ECO:0000256" key="1">
    <source>
        <dbReference type="ARBA" id="ARBA00004651"/>
    </source>
</evidence>
<proteinExistence type="predicted"/>
<dbReference type="CDD" id="cd17321">
    <property type="entry name" value="MFS_MMR_MDR_like"/>
    <property type="match status" value="1"/>
</dbReference>
<feature type="transmembrane region" description="Helical" evidence="9">
    <location>
        <begin position="371"/>
        <end position="395"/>
    </location>
</feature>
<evidence type="ECO:0000313" key="11">
    <source>
        <dbReference type="EMBL" id="AOP47779.1"/>
    </source>
</evidence>
<dbReference type="Proteomes" id="UP000094094">
    <property type="component" value="Chromosome"/>
</dbReference>
<feature type="transmembrane region" description="Helical" evidence="9">
    <location>
        <begin position="278"/>
        <end position="303"/>
    </location>
</feature>
<evidence type="ECO:0000256" key="4">
    <source>
        <dbReference type="ARBA" id="ARBA00022692"/>
    </source>
</evidence>
<dbReference type="Pfam" id="PF07690">
    <property type="entry name" value="MFS_1"/>
    <property type="match status" value="1"/>
</dbReference>
<feature type="transmembrane region" description="Helical" evidence="9">
    <location>
        <begin position="73"/>
        <end position="91"/>
    </location>
</feature>
<gene>
    <name evidence="11" type="ORF">SL103_17370</name>
</gene>
<keyword evidence="6 9" id="KW-0472">Membrane</keyword>
<feature type="region of interest" description="Disordered" evidence="8">
    <location>
        <begin position="517"/>
        <end position="579"/>
    </location>
</feature>
<feature type="transmembrane region" description="Helical" evidence="9">
    <location>
        <begin position="339"/>
        <end position="359"/>
    </location>
</feature>
<organism evidence="11 12">
    <name type="scientific">Streptomyces lydicus</name>
    <dbReference type="NCBI Taxonomy" id="47763"/>
    <lineage>
        <taxon>Bacteria</taxon>
        <taxon>Bacillati</taxon>
        <taxon>Actinomycetota</taxon>
        <taxon>Actinomycetes</taxon>
        <taxon>Kitasatosporales</taxon>
        <taxon>Streptomycetaceae</taxon>
        <taxon>Streptomyces</taxon>
    </lineage>
</organism>
<keyword evidence="5 9" id="KW-1133">Transmembrane helix</keyword>
<dbReference type="PANTHER" id="PTHR42718">
    <property type="entry name" value="MAJOR FACILITATOR SUPERFAMILY MULTIDRUG TRANSPORTER MFSC"/>
    <property type="match status" value="1"/>
</dbReference>
<sequence length="579" mass="58088">MRKWLPLTAVCLGAFILLVDVTIVNVALPSMAADLGASFTSLQWVIDGYALALAALLLASGSLADRFGHRRSYVCGLGVFGLASLACGLAPNAEMLIAARVVQGIGGAAMFATAPALLLTSYQGRDRGTAFGVWGAANGAAAAAGPLLGGLLTEHFSWPTIFWVNLPIAAVAIATTLRVVRADRPADQPVGTSGHGARLSGTRARVDIPGATAFTIAVATLTCGLIRGGEVGWASIETLTTFAVTASALIALVVIEYRTARRGGVPMMDLALLRRPSFAALMSGALLLQGGAFGCLVLVSLWLQSMLGLSPVGAGLALTPLAGASFLVAAVAGRHLQRLAPHLPIGIGLLSVAAGMLVLREGMTADAGQTALLGGLAVTGIGVGLATPVLVSAATSSVPPQQAGMAGGAVNTFRQLGMTLAIAVFGTVFTSRAAAVLAGPGTVPDPQKGASALAAGQAGRLVDAAPAADRGAVHQLVHTAFATGLDRVFLTSALAAAIGGLIVLIFVRPSHRTAAVPAARHATAREQGTPKDDVGQSAKDGRQGAGDAGGLGTGRGAGAGDGREHDGGPRREARVTQQS</sequence>
<dbReference type="AlphaFoldDB" id="A0A1D7VLY6"/>
<keyword evidence="12" id="KW-1185">Reference proteome</keyword>
<evidence type="ECO:0000256" key="5">
    <source>
        <dbReference type="ARBA" id="ARBA00022989"/>
    </source>
</evidence>
<dbReference type="InterPro" id="IPR020846">
    <property type="entry name" value="MFS_dom"/>
</dbReference>
<dbReference type="EMBL" id="CP017157">
    <property type="protein sequence ID" value="AOP47779.1"/>
    <property type="molecule type" value="Genomic_DNA"/>
</dbReference>
<evidence type="ECO:0000256" key="2">
    <source>
        <dbReference type="ARBA" id="ARBA00022448"/>
    </source>
</evidence>
<feature type="transmembrane region" description="Helical" evidence="9">
    <location>
        <begin position="416"/>
        <end position="438"/>
    </location>
</feature>
<feature type="transmembrane region" description="Helical" evidence="9">
    <location>
        <begin position="131"/>
        <end position="149"/>
    </location>
</feature>
<evidence type="ECO:0000256" key="9">
    <source>
        <dbReference type="SAM" id="Phobius"/>
    </source>
</evidence>